<feature type="transmembrane region" description="Helical" evidence="1">
    <location>
        <begin position="7"/>
        <end position="30"/>
    </location>
</feature>
<feature type="transmembrane region" description="Helical" evidence="1">
    <location>
        <begin position="42"/>
        <end position="66"/>
    </location>
</feature>
<proteinExistence type="predicted"/>
<dbReference type="Proteomes" id="UP000645257">
    <property type="component" value="Unassembled WGS sequence"/>
</dbReference>
<accession>A0A918P0Y6</accession>
<evidence type="ECO:0000313" key="2">
    <source>
        <dbReference type="EMBL" id="GGY11280.1"/>
    </source>
</evidence>
<sequence>MKTLLKTLHFVGLSLFLGSIVAYIVAGAVAESREALAFSRNFVLAGTLYVTIPAMWVVGLTGMVMSGLPRTAWQKAKGIGFVLVALNTHIFIFPAIRESVDFLRIGNQAMFEHAAMTEAVAGLVNILLILALIVTGVNKRLFLASR</sequence>
<protein>
    <recommendedName>
        <fullName evidence="4">DUF2269 family protein</fullName>
    </recommendedName>
</protein>
<evidence type="ECO:0000313" key="3">
    <source>
        <dbReference type="Proteomes" id="UP000645257"/>
    </source>
</evidence>
<keyword evidence="1" id="KW-0472">Membrane</keyword>
<evidence type="ECO:0000256" key="1">
    <source>
        <dbReference type="SAM" id="Phobius"/>
    </source>
</evidence>
<dbReference type="AlphaFoldDB" id="A0A918P0Y6"/>
<keyword evidence="1" id="KW-1133">Transmembrane helix</keyword>
<organism evidence="2 3">
    <name type="scientific">Paludibacterium paludis</name>
    <dbReference type="NCBI Taxonomy" id="1225769"/>
    <lineage>
        <taxon>Bacteria</taxon>
        <taxon>Pseudomonadati</taxon>
        <taxon>Pseudomonadota</taxon>
        <taxon>Betaproteobacteria</taxon>
        <taxon>Neisseriales</taxon>
        <taxon>Chromobacteriaceae</taxon>
        <taxon>Paludibacterium</taxon>
    </lineage>
</organism>
<reference evidence="2" key="2">
    <citation type="submission" date="2020-09" db="EMBL/GenBank/DDBJ databases">
        <authorList>
            <person name="Sun Q."/>
            <person name="Kim S."/>
        </authorList>
    </citation>
    <scope>NUCLEOTIDE SEQUENCE</scope>
    <source>
        <strain evidence="2">KCTC 32182</strain>
    </source>
</reference>
<reference evidence="2" key="1">
    <citation type="journal article" date="2014" name="Int. J. Syst. Evol. Microbiol.">
        <title>Complete genome sequence of Corynebacterium casei LMG S-19264T (=DSM 44701T), isolated from a smear-ripened cheese.</title>
        <authorList>
            <consortium name="US DOE Joint Genome Institute (JGI-PGF)"/>
            <person name="Walter F."/>
            <person name="Albersmeier A."/>
            <person name="Kalinowski J."/>
            <person name="Ruckert C."/>
        </authorList>
    </citation>
    <scope>NUCLEOTIDE SEQUENCE</scope>
    <source>
        <strain evidence="2">KCTC 32182</strain>
    </source>
</reference>
<gene>
    <name evidence="2" type="ORF">GCM10011289_12750</name>
</gene>
<keyword evidence="1" id="KW-0812">Transmembrane</keyword>
<evidence type="ECO:0008006" key="4">
    <source>
        <dbReference type="Google" id="ProtNLM"/>
    </source>
</evidence>
<name>A0A918P0Y6_9NEIS</name>
<comment type="caution">
    <text evidence="2">The sequence shown here is derived from an EMBL/GenBank/DDBJ whole genome shotgun (WGS) entry which is preliminary data.</text>
</comment>
<feature type="transmembrane region" description="Helical" evidence="1">
    <location>
        <begin position="116"/>
        <end position="137"/>
    </location>
</feature>
<feature type="transmembrane region" description="Helical" evidence="1">
    <location>
        <begin position="78"/>
        <end position="96"/>
    </location>
</feature>
<dbReference type="RefSeq" id="WP_189532422.1">
    <property type="nucleotide sequence ID" value="NZ_BMYX01000005.1"/>
</dbReference>
<dbReference type="EMBL" id="BMYX01000005">
    <property type="protein sequence ID" value="GGY11280.1"/>
    <property type="molecule type" value="Genomic_DNA"/>
</dbReference>
<keyword evidence="3" id="KW-1185">Reference proteome</keyword>